<evidence type="ECO:0000256" key="5">
    <source>
        <dbReference type="SAM" id="Phobius"/>
    </source>
</evidence>
<dbReference type="InterPro" id="IPR000242">
    <property type="entry name" value="PTP_cat"/>
</dbReference>
<dbReference type="GO" id="GO:0008045">
    <property type="term" value="P:motor neuron axon guidance"/>
    <property type="evidence" value="ECO:0007669"/>
    <property type="project" value="TreeGrafter"/>
</dbReference>
<evidence type="ECO:0000256" key="2">
    <source>
        <dbReference type="ARBA" id="ARBA00013064"/>
    </source>
</evidence>
<keyword evidence="5" id="KW-0812">Transmembrane</keyword>
<evidence type="ECO:0000313" key="9">
    <source>
        <dbReference type="Proteomes" id="UP000005408"/>
    </source>
</evidence>
<keyword evidence="9" id="KW-1185">Reference proteome</keyword>
<dbReference type="SMART" id="SM00404">
    <property type="entry name" value="PTPc_motif"/>
    <property type="match status" value="2"/>
</dbReference>
<feature type="transmembrane region" description="Helical" evidence="5">
    <location>
        <begin position="181"/>
        <end position="207"/>
    </location>
</feature>
<dbReference type="Proteomes" id="UP000005408">
    <property type="component" value="Unassembled WGS sequence"/>
</dbReference>
<evidence type="ECO:0000256" key="3">
    <source>
        <dbReference type="ARBA" id="ARBA00022801"/>
    </source>
</evidence>
<dbReference type="InterPro" id="IPR050348">
    <property type="entry name" value="Protein-Tyr_Phosphatase"/>
</dbReference>
<dbReference type="EnsemblMetazoa" id="G7115.1">
    <property type="protein sequence ID" value="G7115.1:cds"/>
    <property type="gene ID" value="G7115"/>
</dbReference>
<dbReference type="Gene3D" id="3.90.190.10">
    <property type="entry name" value="Protein tyrosine phosphatase superfamily"/>
    <property type="match status" value="3"/>
</dbReference>
<keyword evidence="4" id="KW-0904">Protein phosphatase</keyword>
<dbReference type="AlphaFoldDB" id="A0A8W8NPC3"/>
<dbReference type="PROSITE" id="PS00383">
    <property type="entry name" value="TYR_PHOSPHATASE_1"/>
    <property type="match status" value="1"/>
</dbReference>
<dbReference type="CDD" id="cd00047">
    <property type="entry name" value="PTPc"/>
    <property type="match status" value="2"/>
</dbReference>
<feature type="domain" description="Tyrosine specific protein phosphatases" evidence="7">
    <location>
        <begin position="424"/>
        <end position="499"/>
    </location>
</feature>
<dbReference type="SUPFAM" id="SSF52799">
    <property type="entry name" value="(Phosphotyrosine protein) phosphatases II"/>
    <property type="match status" value="2"/>
</dbReference>
<dbReference type="InterPro" id="IPR000387">
    <property type="entry name" value="Tyr_Pase_dom"/>
</dbReference>
<proteinExistence type="inferred from homology"/>
<dbReference type="PANTHER" id="PTHR19134:SF562">
    <property type="entry name" value="PROTEIN-TYROSINE-PHOSPHATASE"/>
    <property type="match status" value="1"/>
</dbReference>
<reference evidence="8" key="1">
    <citation type="submission" date="2022-08" db="UniProtKB">
        <authorList>
            <consortium name="EnsemblMetazoa"/>
        </authorList>
    </citation>
    <scope>IDENTIFICATION</scope>
    <source>
        <strain evidence="8">05x7-T-G4-1.051#20</strain>
    </source>
</reference>
<dbReference type="InterPro" id="IPR016130">
    <property type="entry name" value="Tyr_Pase_AS"/>
</dbReference>
<dbReference type="EC" id="3.1.3.48" evidence="2"/>
<keyword evidence="5" id="KW-0472">Membrane</keyword>
<comment type="similarity">
    <text evidence="1">Belongs to the protein-tyrosine phosphatase family.</text>
</comment>
<organism evidence="8 9">
    <name type="scientific">Magallana gigas</name>
    <name type="common">Pacific oyster</name>
    <name type="synonym">Crassostrea gigas</name>
    <dbReference type="NCBI Taxonomy" id="29159"/>
    <lineage>
        <taxon>Eukaryota</taxon>
        <taxon>Metazoa</taxon>
        <taxon>Spiralia</taxon>
        <taxon>Lophotrochozoa</taxon>
        <taxon>Mollusca</taxon>
        <taxon>Bivalvia</taxon>
        <taxon>Autobranchia</taxon>
        <taxon>Pteriomorphia</taxon>
        <taxon>Ostreida</taxon>
        <taxon>Ostreoidea</taxon>
        <taxon>Ostreidae</taxon>
        <taxon>Magallana</taxon>
    </lineage>
</organism>
<dbReference type="SMART" id="SM00181">
    <property type="entry name" value="EGF"/>
    <property type="match status" value="3"/>
</dbReference>
<dbReference type="PANTHER" id="PTHR19134">
    <property type="entry name" value="RECEPTOR-TYPE TYROSINE-PROTEIN PHOSPHATASE"/>
    <property type="match status" value="1"/>
</dbReference>
<sequence length="806" mass="91198">MVWWKVDLGGVYSIYSINILFKNYGGLGCKNASIFGSNCDTPCPTNCKDSTCHIQSGVCFMCKPGWTGTYCNTKCGEGWYGVNCSQHCGGHCKDNMKCNHVTGQCDEGCATGWTGTTCSKECSDGTYGYNCLNKCSGHCLYDYPCNKKTGHCDKGCSPGYTTDSACNKVSFEPLNPSLINVAGTVGTVGASLFVVIGVIVAFFAIRLKRKSTKMTKRQSFMMEAKLIDKKNPNKQLPNLQSCRSNTNGIEETTYALPEKTKRGPPTNKNIPVRNMKAQITNMSTNENAGFKSEYHDIPRGELHPCTEGKKPENKIKNRYTTIFPCPKPKTIADLWTMIWQEEVCNIVCLTNLTEGTKNKCAQYWPDINDKLQGGTLTVRHLEEKRYAEYIIRRFKIHNRSTRTDRQVTMFHFTTWSDHGVADPLSLVVFHRHVIRATANSAGKYTVVHCSAGVGRTGTYIALDALYREGERTGKINVPMYVRTMRKDRMNMIQGDDQYRLLYLALRDAFSGWSKCLKTEKFLSYYQEHSCYTNCGDVEQKKLYSSDIEELLSLTKEYTQQDYISGRAQISANYTQSVLPVEEFLCHLSYIKGHNTYYNAVLLQSYMEKDSLISAQYPLPDNTEDFLRLIKDFDARVVVFLCPLKEIESTSKWYPSEGQTKFDGMFYIKNVSSTKATNVTINKLNIQPTGFNQMDITVLECPKWREKQKTSDKRILLDAVKAVKTEKTNEKGRVLVLSRDGATRCGPFCVVYNVLEQISVDREVDIFTAVRQIQIRRPECVSTVEEYQLCHDAVAEHLLNDCVYGNC</sequence>
<keyword evidence="3" id="KW-0378">Hydrolase</keyword>
<dbReference type="InterPro" id="IPR000742">
    <property type="entry name" value="EGF"/>
</dbReference>
<evidence type="ECO:0000256" key="1">
    <source>
        <dbReference type="ARBA" id="ARBA00009580"/>
    </source>
</evidence>
<dbReference type="InterPro" id="IPR003595">
    <property type="entry name" value="Tyr_Pase_cat"/>
</dbReference>
<dbReference type="SMART" id="SM00194">
    <property type="entry name" value="PTPc"/>
    <property type="match status" value="2"/>
</dbReference>
<feature type="domain" description="Tyrosine specific protein phosphatases" evidence="7">
    <location>
        <begin position="713"/>
        <end position="787"/>
    </location>
</feature>
<protein>
    <recommendedName>
        <fullName evidence="2">protein-tyrosine-phosphatase</fullName>
        <ecNumber evidence="2">3.1.3.48</ecNumber>
    </recommendedName>
</protein>
<dbReference type="PROSITE" id="PS50056">
    <property type="entry name" value="TYR_PHOSPHATASE_2"/>
    <property type="match status" value="2"/>
</dbReference>
<dbReference type="GO" id="GO:0004725">
    <property type="term" value="F:protein tyrosine phosphatase activity"/>
    <property type="evidence" value="ECO:0007669"/>
    <property type="project" value="UniProtKB-EC"/>
</dbReference>
<dbReference type="Gene3D" id="2.170.300.10">
    <property type="entry name" value="Tie2 ligand-binding domain superfamily"/>
    <property type="match status" value="1"/>
</dbReference>
<evidence type="ECO:0000256" key="4">
    <source>
        <dbReference type="ARBA" id="ARBA00022912"/>
    </source>
</evidence>
<feature type="domain" description="Tyrosine-protein phosphatase" evidence="6">
    <location>
        <begin position="270"/>
        <end position="508"/>
    </location>
</feature>
<name>A0A8W8NPC3_MAGGI</name>
<evidence type="ECO:0000259" key="7">
    <source>
        <dbReference type="PROSITE" id="PS50056"/>
    </source>
</evidence>
<dbReference type="Pfam" id="PF00102">
    <property type="entry name" value="Y_phosphatase"/>
    <property type="match status" value="2"/>
</dbReference>
<feature type="domain" description="Tyrosine-protein phosphatase" evidence="6">
    <location>
        <begin position="572"/>
        <end position="796"/>
    </location>
</feature>
<keyword evidence="5" id="KW-1133">Transmembrane helix</keyword>
<dbReference type="PROSITE" id="PS50055">
    <property type="entry name" value="TYR_PHOSPHATASE_PTP"/>
    <property type="match status" value="2"/>
</dbReference>
<dbReference type="PRINTS" id="PR00700">
    <property type="entry name" value="PRTYPHPHTASE"/>
</dbReference>
<dbReference type="InterPro" id="IPR029021">
    <property type="entry name" value="Prot-tyrosine_phosphatase-like"/>
</dbReference>
<evidence type="ECO:0000259" key="6">
    <source>
        <dbReference type="PROSITE" id="PS50055"/>
    </source>
</evidence>
<accession>A0A8W8NPC3</accession>
<evidence type="ECO:0000313" key="8">
    <source>
        <dbReference type="EnsemblMetazoa" id="G7115.1:cds"/>
    </source>
</evidence>